<comment type="caution">
    <text evidence="1">The sequence shown here is derived from an EMBL/GenBank/DDBJ whole genome shotgun (WGS) entry which is preliminary data.</text>
</comment>
<dbReference type="AlphaFoldDB" id="A0AAD6JRH2"/>
<name>A0AAD6JRH2_9ROSI</name>
<reference evidence="1 2" key="1">
    <citation type="journal article" date="2023" name="Int. J. Mol. Sci.">
        <title>De Novo Assembly and Annotation of 11 Diverse Shrub Willow (Salix) Genomes Reveals Novel Gene Organization in Sex-Linked Regions.</title>
        <authorList>
            <person name="Hyden B."/>
            <person name="Feng K."/>
            <person name="Yates T.B."/>
            <person name="Jawdy S."/>
            <person name="Cereghino C."/>
            <person name="Smart L.B."/>
            <person name="Muchero W."/>
        </authorList>
    </citation>
    <scope>NUCLEOTIDE SEQUENCE [LARGE SCALE GENOMIC DNA]</scope>
    <source>
        <tissue evidence="1">Shoot tip</tissue>
    </source>
</reference>
<evidence type="ECO:0000313" key="1">
    <source>
        <dbReference type="EMBL" id="KAJ6409854.1"/>
    </source>
</evidence>
<sequence length="112" mass="12423">MPIISVMKCHNPANMVHVNDCEFWSGDPDPDPRQVVFIPDLPGEARATGCSYVLSRVRIDELKEQKAINIVGESNIERKLWWDLESCGGISVVAVGSWPVARCTNLLMKPCA</sequence>
<dbReference type="Proteomes" id="UP001162972">
    <property type="component" value="Chromosome 9"/>
</dbReference>
<accession>A0AAD6JRH2</accession>
<dbReference type="EMBL" id="JAPFFJ010000015">
    <property type="protein sequence ID" value="KAJ6409854.1"/>
    <property type="molecule type" value="Genomic_DNA"/>
</dbReference>
<organism evidence="1 2">
    <name type="scientific">Salix udensis</name>
    <dbReference type="NCBI Taxonomy" id="889485"/>
    <lineage>
        <taxon>Eukaryota</taxon>
        <taxon>Viridiplantae</taxon>
        <taxon>Streptophyta</taxon>
        <taxon>Embryophyta</taxon>
        <taxon>Tracheophyta</taxon>
        <taxon>Spermatophyta</taxon>
        <taxon>Magnoliopsida</taxon>
        <taxon>eudicotyledons</taxon>
        <taxon>Gunneridae</taxon>
        <taxon>Pentapetalae</taxon>
        <taxon>rosids</taxon>
        <taxon>fabids</taxon>
        <taxon>Malpighiales</taxon>
        <taxon>Salicaceae</taxon>
        <taxon>Saliceae</taxon>
        <taxon>Salix</taxon>
    </lineage>
</organism>
<evidence type="ECO:0000313" key="2">
    <source>
        <dbReference type="Proteomes" id="UP001162972"/>
    </source>
</evidence>
<keyword evidence="2" id="KW-1185">Reference proteome</keyword>
<proteinExistence type="predicted"/>
<protein>
    <submittedName>
        <fullName evidence="1">Uncharacterized protein</fullName>
    </submittedName>
</protein>
<gene>
    <name evidence="1" type="ORF">OIU84_009356</name>
</gene>